<reference evidence="2" key="2">
    <citation type="submission" date="2021-04" db="EMBL/GenBank/DDBJ databases">
        <authorList>
            <person name="Gilroy R."/>
        </authorList>
    </citation>
    <scope>NUCLEOTIDE SEQUENCE</scope>
    <source>
        <strain evidence="2">5790</strain>
    </source>
</reference>
<organism evidence="2 3">
    <name type="scientific">Candidatus Monoglobus merdigallinarum</name>
    <dbReference type="NCBI Taxonomy" id="2838698"/>
    <lineage>
        <taxon>Bacteria</taxon>
        <taxon>Bacillati</taxon>
        <taxon>Bacillota</taxon>
        <taxon>Clostridia</taxon>
        <taxon>Monoglobales</taxon>
        <taxon>Monoglobaceae</taxon>
        <taxon>Monoglobus</taxon>
    </lineage>
</organism>
<name>A0A9D1PQ50_9FIRM</name>
<protein>
    <recommendedName>
        <fullName evidence="4">Copper amine oxidase-like N-terminal domain-containing protein</fullName>
    </recommendedName>
</protein>
<dbReference type="Proteomes" id="UP000824162">
    <property type="component" value="Unassembled WGS sequence"/>
</dbReference>
<proteinExistence type="predicted"/>
<evidence type="ECO:0000313" key="2">
    <source>
        <dbReference type="EMBL" id="HIV85197.1"/>
    </source>
</evidence>
<evidence type="ECO:0000256" key="1">
    <source>
        <dbReference type="SAM" id="SignalP"/>
    </source>
</evidence>
<accession>A0A9D1PQ50</accession>
<dbReference type="EMBL" id="DXIJ01000002">
    <property type="protein sequence ID" value="HIV85197.1"/>
    <property type="molecule type" value="Genomic_DNA"/>
</dbReference>
<evidence type="ECO:0000313" key="3">
    <source>
        <dbReference type="Proteomes" id="UP000824162"/>
    </source>
</evidence>
<feature type="chain" id="PRO_5038386736" description="Copper amine oxidase-like N-terminal domain-containing protein" evidence="1">
    <location>
        <begin position="23"/>
        <end position="380"/>
    </location>
</feature>
<feature type="signal peptide" evidence="1">
    <location>
        <begin position="1"/>
        <end position="22"/>
    </location>
</feature>
<comment type="caution">
    <text evidence="2">The sequence shown here is derived from an EMBL/GenBank/DDBJ whole genome shotgun (WGS) entry which is preliminary data.</text>
</comment>
<keyword evidence="1" id="KW-0732">Signal</keyword>
<reference evidence="2" key="1">
    <citation type="journal article" date="2021" name="PeerJ">
        <title>Extensive microbial diversity within the chicken gut microbiome revealed by metagenomics and culture.</title>
        <authorList>
            <person name="Gilroy R."/>
            <person name="Ravi A."/>
            <person name="Getino M."/>
            <person name="Pursley I."/>
            <person name="Horton D.L."/>
            <person name="Alikhan N.F."/>
            <person name="Baker D."/>
            <person name="Gharbi K."/>
            <person name="Hall N."/>
            <person name="Watson M."/>
            <person name="Adriaenssens E.M."/>
            <person name="Foster-Nyarko E."/>
            <person name="Jarju S."/>
            <person name="Secka A."/>
            <person name="Antonio M."/>
            <person name="Oren A."/>
            <person name="Chaudhuri R.R."/>
            <person name="La Ragione R."/>
            <person name="Hildebrand F."/>
            <person name="Pallen M.J."/>
        </authorList>
    </citation>
    <scope>NUCLEOTIDE SEQUENCE</scope>
    <source>
        <strain evidence="2">5790</strain>
    </source>
</reference>
<sequence>MKKLLGIIILILLAHAPTSAYAAVGDAVGAIYSTDILAVVNGVPMQSYNIGGRTAVIAEELSAGMYGFNHTYNDNERTLYLQSGFNTNAGNVIVERGEVGEIIGNIYETDIKVIFNGREIPGYNIGGRTAVVIEDLGTMDNSSPNEQYGYSKYLCNFTWDNGTRTVTLNSFTSNYSYDKLLHYITYTLSDNVITAAYLPDNMYASGMNVSLSEEAYKNKLYQIEPLYLRINGSSTEVGLMYPYLTDENNLECCTYIDFETLNSLTASLKPSELIPYSETMSRFENAEEYSILSRCETENYTVMFVQFKNKPSDADDVHLVSVRRDGGYVTMTAVSSEYYTVFKTEKTGFDKVKASYGPTAGPHGEKVNFNTEFDLNMFQY</sequence>
<dbReference type="AlphaFoldDB" id="A0A9D1PQ50"/>
<evidence type="ECO:0008006" key="4">
    <source>
        <dbReference type="Google" id="ProtNLM"/>
    </source>
</evidence>
<gene>
    <name evidence="2" type="ORF">H9900_00120</name>
</gene>